<accession>A0A3A9JLI8</accession>
<dbReference type="PROSITE" id="PS51257">
    <property type="entry name" value="PROKAR_LIPOPROTEIN"/>
    <property type="match status" value="1"/>
</dbReference>
<organism evidence="2 5">
    <name type="scientific">Teichococcus wenyumeiae</name>
    <dbReference type="NCBI Taxonomy" id="2478470"/>
    <lineage>
        <taxon>Bacteria</taxon>
        <taxon>Pseudomonadati</taxon>
        <taxon>Pseudomonadota</taxon>
        <taxon>Alphaproteobacteria</taxon>
        <taxon>Acetobacterales</taxon>
        <taxon>Roseomonadaceae</taxon>
        <taxon>Roseomonas</taxon>
    </lineage>
</organism>
<sequence>MRSACLTPFLFLALAACGTAGSRVAEEAQQKLVGMRTDDLQACAGIPTRTKQLEDGTELLSYEQKNGNVGGVNVTLPLVGGFNLAGSGSYCHALFRVAEGRVIGLNYTGDNDDRGGENGVCAPIVRGCLRQPVPARAPAPAPAVSMEPVGR</sequence>
<keyword evidence="4" id="KW-1185">Reference proteome</keyword>
<feature type="signal peptide" evidence="1">
    <location>
        <begin position="1"/>
        <end position="25"/>
    </location>
</feature>
<proteinExistence type="predicted"/>
<gene>
    <name evidence="2" type="ORF">D6Z83_08755</name>
    <name evidence="3" type="ORF">EBE87_13765</name>
</gene>
<reference evidence="2 5" key="1">
    <citation type="submission" date="2018-09" db="EMBL/GenBank/DDBJ databases">
        <title>Roseomonas sp. nov., isolated from feces of Tibetan antelopes in the Qinghai-Tibet plateau, China.</title>
        <authorList>
            <person name="Tian Z."/>
        </authorList>
    </citation>
    <scope>NUCLEOTIDE SEQUENCE [LARGE SCALE GENOMIC DNA]</scope>
    <source>
        <strain evidence="3 4">Z23</strain>
        <strain evidence="2 5">Z24</strain>
    </source>
</reference>
<keyword evidence="1" id="KW-0732">Signal</keyword>
<comment type="caution">
    <text evidence="2">The sequence shown here is derived from an EMBL/GenBank/DDBJ whole genome shotgun (WGS) entry which is preliminary data.</text>
</comment>
<dbReference type="EMBL" id="RAQU01000039">
    <property type="protein sequence ID" value="RKK04584.1"/>
    <property type="molecule type" value="Genomic_DNA"/>
</dbReference>
<dbReference type="RefSeq" id="WP_120637943.1">
    <property type="nucleotide sequence ID" value="NZ_RAQU01000039.1"/>
</dbReference>
<dbReference type="OrthoDB" id="7225623at2"/>
<evidence type="ECO:0000313" key="5">
    <source>
        <dbReference type="Proteomes" id="UP000278036"/>
    </source>
</evidence>
<protein>
    <submittedName>
        <fullName evidence="2">Uncharacterized protein</fullName>
    </submittedName>
</protein>
<evidence type="ECO:0000313" key="4">
    <source>
        <dbReference type="Proteomes" id="UP000274097"/>
    </source>
</evidence>
<dbReference type="AlphaFoldDB" id="A0A3A9JLI8"/>
<dbReference type="Proteomes" id="UP000278036">
    <property type="component" value="Unassembled WGS sequence"/>
</dbReference>
<evidence type="ECO:0000313" key="2">
    <source>
        <dbReference type="EMBL" id="RKK04584.1"/>
    </source>
</evidence>
<dbReference type="EMBL" id="RFLX01000009">
    <property type="protein sequence ID" value="RMI20880.1"/>
    <property type="molecule type" value="Genomic_DNA"/>
</dbReference>
<evidence type="ECO:0000256" key="1">
    <source>
        <dbReference type="SAM" id="SignalP"/>
    </source>
</evidence>
<feature type="chain" id="PRO_5017311978" evidence="1">
    <location>
        <begin position="26"/>
        <end position="151"/>
    </location>
</feature>
<evidence type="ECO:0000313" key="3">
    <source>
        <dbReference type="EMBL" id="RMI20880.1"/>
    </source>
</evidence>
<name>A0A3A9JLI8_9PROT</name>
<dbReference type="InParanoid" id="A0A3A9JLI8"/>
<dbReference type="Proteomes" id="UP000274097">
    <property type="component" value="Unassembled WGS sequence"/>
</dbReference>